<dbReference type="AlphaFoldDB" id="A0A382DL95"/>
<keyword evidence="1" id="KW-1003">Cell membrane</keyword>
<dbReference type="PANTHER" id="PTHR43875">
    <property type="entry name" value="MALTODEXTRIN IMPORT ATP-BINDING PROTEIN MSMX"/>
    <property type="match status" value="1"/>
</dbReference>
<evidence type="ECO:0000256" key="1">
    <source>
        <dbReference type="ARBA" id="ARBA00022475"/>
    </source>
</evidence>
<dbReference type="SUPFAM" id="SSF52540">
    <property type="entry name" value="P-loop containing nucleoside triphosphate hydrolases"/>
    <property type="match status" value="1"/>
</dbReference>
<reference evidence="7" key="1">
    <citation type="submission" date="2018-05" db="EMBL/GenBank/DDBJ databases">
        <authorList>
            <person name="Lanie J.A."/>
            <person name="Ng W.-L."/>
            <person name="Kazmierczak K.M."/>
            <person name="Andrzejewski T.M."/>
            <person name="Davidsen T.M."/>
            <person name="Wayne K.J."/>
            <person name="Tettelin H."/>
            <person name="Glass J.I."/>
            <person name="Rusch D."/>
            <person name="Podicherti R."/>
            <person name="Tsui H.-C.T."/>
            <person name="Winkler M.E."/>
        </authorList>
    </citation>
    <scope>NUCLEOTIDE SEQUENCE</scope>
</reference>
<evidence type="ECO:0000313" key="7">
    <source>
        <dbReference type="EMBL" id="SVB39256.1"/>
    </source>
</evidence>
<name>A0A382DL95_9ZZZZ</name>
<dbReference type="GO" id="GO:0016887">
    <property type="term" value="F:ATP hydrolysis activity"/>
    <property type="evidence" value="ECO:0007669"/>
    <property type="project" value="InterPro"/>
</dbReference>
<dbReference type="InterPro" id="IPR027417">
    <property type="entry name" value="P-loop_NTPase"/>
</dbReference>
<dbReference type="InterPro" id="IPR003593">
    <property type="entry name" value="AAA+_ATPase"/>
</dbReference>
<keyword evidence="5" id="KW-0472">Membrane</keyword>
<dbReference type="InterPro" id="IPR047641">
    <property type="entry name" value="ABC_transpr_MalK/UgpC-like"/>
</dbReference>
<dbReference type="PROSITE" id="PS00211">
    <property type="entry name" value="ABC_TRANSPORTER_1"/>
    <property type="match status" value="1"/>
</dbReference>
<keyword evidence="3" id="KW-0067">ATP-binding</keyword>
<dbReference type="PANTHER" id="PTHR43875:SF15">
    <property type="entry name" value="TREHALOSE IMPORT ATP-BINDING PROTEIN SUGC"/>
    <property type="match status" value="1"/>
</dbReference>
<dbReference type="InterPro" id="IPR017871">
    <property type="entry name" value="ABC_transporter-like_CS"/>
</dbReference>
<evidence type="ECO:0000256" key="5">
    <source>
        <dbReference type="ARBA" id="ARBA00023136"/>
    </source>
</evidence>
<dbReference type="EMBL" id="UINC01039991">
    <property type="protein sequence ID" value="SVB39256.1"/>
    <property type="molecule type" value="Genomic_DNA"/>
</dbReference>
<evidence type="ECO:0000256" key="3">
    <source>
        <dbReference type="ARBA" id="ARBA00022840"/>
    </source>
</evidence>
<dbReference type="PROSITE" id="PS50893">
    <property type="entry name" value="ABC_TRANSPORTER_2"/>
    <property type="match status" value="1"/>
</dbReference>
<evidence type="ECO:0000256" key="2">
    <source>
        <dbReference type="ARBA" id="ARBA00022741"/>
    </source>
</evidence>
<evidence type="ECO:0000259" key="6">
    <source>
        <dbReference type="PROSITE" id="PS50893"/>
    </source>
</evidence>
<feature type="domain" description="ABC transporter" evidence="6">
    <location>
        <begin position="2"/>
        <end position="226"/>
    </location>
</feature>
<protein>
    <recommendedName>
        <fullName evidence="6">ABC transporter domain-containing protein</fullName>
    </recommendedName>
</protein>
<feature type="non-terminal residue" evidence="7">
    <location>
        <position position="264"/>
    </location>
</feature>
<gene>
    <name evidence="7" type="ORF">METZ01_LOCUS192110</name>
</gene>
<keyword evidence="4" id="KW-1278">Translocase</keyword>
<accession>A0A382DL95</accession>
<dbReference type="GO" id="GO:0005524">
    <property type="term" value="F:ATP binding"/>
    <property type="evidence" value="ECO:0007669"/>
    <property type="project" value="UniProtKB-KW"/>
</dbReference>
<dbReference type="SMART" id="SM00382">
    <property type="entry name" value="AAA"/>
    <property type="match status" value="1"/>
</dbReference>
<proteinExistence type="predicted"/>
<keyword evidence="2" id="KW-0547">Nucleotide-binding</keyword>
<evidence type="ECO:0000256" key="4">
    <source>
        <dbReference type="ARBA" id="ARBA00022967"/>
    </source>
</evidence>
<dbReference type="InterPro" id="IPR003439">
    <property type="entry name" value="ABC_transporter-like_ATP-bd"/>
</dbReference>
<dbReference type="GO" id="GO:0055052">
    <property type="term" value="C:ATP-binding cassette (ABC) transporter complex, substrate-binding subunit-containing"/>
    <property type="evidence" value="ECO:0007669"/>
    <property type="project" value="TreeGrafter"/>
</dbReference>
<sequence length="264" mass="28892">MISISALKLREEKSRSTDIELAKGSINVVLGRNRSGKTDFCRFLAGLPTGASASIAFDGRLFDAGDSEPLSAALVYQAFVNYPHWTVAENIASPMLARGVRDPERVQVLADLMQIGDLLDRLPNELSGGQQQRLAIARALAKSPSLLVMDEPFVNIDYKLRELMLVELRALTSETGVCLVYATSDPGDAISLADQLLLIDDYEIIQAGDPLSLYRHPVNFRAADLMSDPGINRFSDSEFVRPEHIRVVDEDDDTGLRTSAVITG</sequence>
<dbReference type="Gene3D" id="3.40.50.300">
    <property type="entry name" value="P-loop containing nucleotide triphosphate hydrolases"/>
    <property type="match status" value="1"/>
</dbReference>
<organism evidence="7">
    <name type="scientific">marine metagenome</name>
    <dbReference type="NCBI Taxonomy" id="408172"/>
    <lineage>
        <taxon>unclassified sequences</taxon>
        <taxon>metagenomes</taxon>
        <taxon>ecological metagenomes</taxon>
    </lineage>
</organism>
<dbReference type="Pfam" id="PF00005">
    <property type="entry name" value="ABC_tran"/>
    <property type="match status" value="1"/>
</dbReference>